<evidence type="ECO:0000256" key="3">
    <source>
        <dbReference type="ARBA" id="ARBA00022475"/>
    </source>
</evidence>
<feature type="transmembrane region" description="Helical" evidence="7">
    <location>
        <begin position="349"/>
        <end position="373"/>
    </location>
</feature>
<comment type="subcellular location">
    <subcellularLocation>
        <location evidence="1">Cell membrane</location>
        <topology evidence="1">Multi-pass membrane protein</topology>
    </subcellularLocation>
</comment>
<keyword evidence="5 7" id="KW-1133">Transmembrane helix</keyword>
<evidence type="ECO:0000256" key="1">
    <source>
        <dbReference type="ARBA" id="ARBA00004651"/>
    </source>
</evidence>
<sequence>MKEDDSLKQINPPKQSQQTHLHEIDFMRIFFTFGVLFNHTVNKFTLAMSQSETYYTVRTLRVMFHYTRMGFIFISGVVLTLTYFNRNDWPTFFKKRFNGSLWPYLTWNGLLMLLMIALGNTDYNFSNFGNKYLTLVMHGSSFYMYYMLLVMQLYLLFPLVVWIFKKWPNSHNKILFISFVCQLTLVFFVKFIMPQMDVSSWPYWFKATSINIFAYQFYMLYGVYTCLHYREIYSFLQRNIHAIATLAIIMAIGMLFYYRIWDQKILGMDGDSSLSLHQPYIACYDIVMLNLIFWLGKKYATFRQRGFPKWLENFINRAVKVSFGMYLNQTLGLLMLSWLLSVFSLPDWIMMMLIPFGWVLVIAISFMIAWFCYKVPPFGFLVGRPNWHPFRIVNERLFRSSTFER</sequence>
<dbReference type="EMBL" id="MLOK01000036">
    <property type="protein sequence ID" value="OIM21366.1"/>
    <property type="molecule type" value="Genomic_DNA"/>
</dbReference>
<evidence type="ECO:0000313" key="11">
    <source>
        <dbReference type="Proteomes" id="UP000181728"/>
    </source>
</evidence>
<keyword evidence="3" id="KW-1003">Cell membrane</keyword>
<feature type="transmembrane region" description="Helical" evidence="7">
    <location>
        <begin position="26"/>
        <end position="46"/>
    </location>
</feature>
<dbReference type="Proteomes" id="UP000181728">
    <property type="component" value="Unassembled WGS sequence"/>
</dbReference>
<feature type="transmembrane region" description="Helical" evidence="7">
    <location>
        <begin position="105"/>
        <end position="123"/>
    </location>
</feature>
<feature type="transmembrane region" description="Helical" evidence="7">
    <location>
        <begin position="143"/>
        <end position="162"/>
    </location>
</feature>
<evidence type="ECO:0000256" key="7">
    <source>
        <dbReference type="SAM" id="Phobius"/>
    </source>
</evidence>
<evidence type="ECO:0000256" key="5">
    <source>
        <dbReference type="ARBA" id="ARBA00022989"/>
    </source>
</evidence>
<keyword evidence="4 7" id="KW-0812">Transmembrane</keyword>
<accession>A0A6N4A2P4</accession>
<reference evidence="9 11" key="1">
    <citation type="journal article" date="2016" name="BMC Genomics">
        <title>Consensus pan-genome assembly of the specialised wine bacterium Oenococcus oeni.</title>
        <authorList>
            <person name="Sternes P.R."/>
            <person name="Borneman A.R."/>
        </authorList>
    </citation>
    <scope>NUCLEOTIDE SEQUENCE [LARGE SCALE GENOMIC DNA]</scope>
    <source>
        <strain evidence="9 11">AWRIB661</strain>
    </source>
</reference>
<feature type="domain" description="Acyltransferase 3" evidence="8">
    <location>
        <begin position="22"/>
        <end position="370"/>
    </location>
</feature>
<evidence type="ECO:0000256" key="2">
    <source>
        <dbReference type="ARBA" id="ARBA00007400"/>
    </source>
</evidence>
<protein>
    <submittedName>
        <fullName evidence="9">Acyltransferase</fullName>
    </submittedName>
    <submittedName>
        <fullName evidence="10">Poly-beta-1,6-N-acetyl-D-glucosamine export protein (IcaC)</fullName>
    </submittedName>
</protein>
<dbReference type="PANTHER" id="PTHR40074:SF2">
    <property type="entry name" value="O-ACETYLTRANSFERASE WECH"/>
    <property type="match status" value="1"/>
</dbReference>
<dbReference type="RefSeq" id="WP_050498734.1">
    <property type="nucleotide sequence ID" value="NZ_LR031358.1"/>
</dbReference>
<evidence type="ECO:0000313" key="12">
    <source>
        <dbReference type="Proteomes" id="UP000294726"/>
    </source>
</evidence>
<dbReference type="GO" id="GO:0005886">
    <property type="term" value="C:plasma membrane"/>
    <property type="evidence" value="ECO:0007669"/>
    <property type="project" value="UniProtKB-SubCell"/>
</dbReference>
<feature type="transmembrane region" description="Helical" evidence="7">
    <location>
        <begin position="204"/>
        <end position="227"/>
    </location>
</feature>
<evidence type="ECO:0000313" key="9">
    <source>
        <dbReference type="EMBL" id="OIM21366.1"/>
    </source>
</evidence>
<evidence type="ECO:0000259" key="8">
    <source>
        <dbReference type="Pfam" id="PF01757"/>
    </source>
</evidence>
<gene>
    <name evidence="9" type="ORF">ATX59_04110</name>
    <name evidence="10" type="ORF">OENI_0828</name>
</gene>
<dbReference type="GO" id="GO:0009246">
    <property type="term" value="P:enterobacterial common antigen biosynthetic process"/>
    <property type="evidence" value="ECO:0007669"/>
    <property type="project" value="TreeGrafter"/>
</dbReference>
<dbReference type="AlphaFoldDB" id="A0A6N4A2P4"/>
<keyword evidence="6 7" id="KW-0472">Membrane</keyword>
<reference evidence="10 12" key="2">
    <citation type="submission" date="2018-08" db="EMBL/GenBank/DDBJ databases">
        <authorList>
            <person name="Lorentzen P. G. S. M."/>
        </authorList>
    </citation>
    <scope>NUCLEOTIDE SEQUENCE [LARGE SCALE GENOMIC DNA]</scope>
    <source>
        <strain evidence="10 12">CRBO_1381</strain>
    </source>
</reference>
<dbReference type="EMBL" id="LR031358">
    <property type="protein sequence ID" value="VDB97943.1"/>
    <property type="molecule type" value="Genomic_DNA"/>
</dbReference>
<comment type="similarity">
    <text evidence="2">Belongs to the acyltransferase 3 family.</text>
</comment>
<keyword evidence="9" id="KW-0012">Acyltransferase</keyword>
<evidence type="ECO:0000313" key="10">
    <source>
        <dbReference type="EMBL" id="VDB97943.1"/>
    </source>
</evidence>
<proteinExistence type="inferred from homology"/>
<dbReference type="Proteomes" id="UP000294726">
    <property type="component" value="Chromosome"/>
</dbReference>
<organism evidence="9 11">
    <name type="scientific">Oenococcus oeni</name>
    <name type="common">Leuconostoc oenos</name>
    <dbReference type="NCBI Taxonomy" id="1247"/>
    <lineage>
        <taxon>Bacteria</taxon>
        <taxon>Bacillati</taxon>
        <taxon>Bacillota</taxon>
        <taxon>Bacilli</taxon>
        <taxon>Lactobacillales</taxon>
        <taxon>Lactobacillaceae</taxon>
        <taxon>Oenococcus</taxon>
    </lineage>
</organism>
<name>A0A6N4A2P4_OENOE</name>
<feature type="transmembrane region" description="Helical" evidence="7">
    <location>
        <begin position="323"/>
        <end position="343"/>
    </location>
</feature>
<feature type="transmembrane region" description="Helical" evidence="7">
    <location>
        <begin position="278"/>
        <end position="296"/>
    </location>
</feature>
<dbReference type="PANTHER" id="PTHR40074">
    <property type="entry name" value="O-ACETYLTRANSFERASE WECH"/>
    <property type="match status" value="1"/>
</dbReference>
<dbReference type="Pfam" id="PF01757">
    <property type="entry name" value="Acyl_transf_3"/>
    <property type="match status" value="1"/>
</dbReference>
<dbReference type="GO" id="GO:0016413">
    <property type="term" value="F:O-acetyltransferase activity"/>
    <property type="evidence" value="ECO:0007669"/>
    <property type="project" value="TreeGrafter"/>
</dbReference>
<feature type="transmembrane region" description="Helical" evidence="7">
    <location>
        <begin position="174"/>
        <end position="192"/>
    </location>
</feature>
<feature type="transmembrane region" description="Helical" evidence="7">
    <location>
        <begin position="66"/>
        <end position="84"/>
    </location>
</feature>
<feature type="transmembrane region" description="Helical" evidence="7">
    <location>
        <begin position="239"/>
        <end position="258"/>
    </location>
</feature>
<evidence type="ECO:0000256" key="6">
    <source>
        <dbReference type="ARBA" id="ARBA00023136"/>
    </source>
</evidence>
<keyword evidence="9" id="KW-0808">Transferase</keyword>
<dbReference type="InterPro" id="IPR002656">
    <property type="entry name" value="Acyl_transf_3_dom"/>
</dbReference>
<evidence type="ECO:0000256" key="4">
    <source>
        <dbReference type="ARBA" id="ARBA00022692"/>
    </source>
</evidence>